<dbReference type="GeneID" id="9184056"/>
<evidence type="ECO:0000313" key="1">
    <source>
        <dbReference type="EMBL" id="CAZ79427.1"/>
    </source>
</evidence>
<reference evidence="1 2" key="1">
    <citation type="journal article" date="2010" name="Nature">
        <title>Perigord black truffle genome uncovers evolutionary origins and mechanisms of symbiosis.</title>
        <authorList>
            <person name="Martin F."/>
            <person name="Kohler A."/>
            <person name="Murat C."/>
            <person name="Balestrini R."/>
            <person name="Coutinho P.M."/>
            <person name="Jaillon O."/>
            <person name="Montanini B."/>
            <person name="Morin E."/>
            <person name="Noel B."/>
            <person name="Percudani R."/>
            <person name="Porcel B."/>
            <person name="Rubini A."/>
            <person name="Amicucci A."/>
            <person name="Amselem J."/>
            <person name="Anthouard V."/>
            <person name="Arcioni S."/>
            <person name="Artiguenave F."/>
            <person name="Aury J.M."/>
            <person name="Ballario P."/>
            <person name="Bolchi A."/>
            <person name="Brenna A."/>
            <person name="Brun A."/>
            <person name="Buee M."/>
            <person name="Cantarel B."/>
            <person name="Chevalier G."/>
            <person name="Couloux A."/>
            <person name="Da Silva C."/>
            <person name="Denoeud F."/>
            <person name="Duplessis S."/>
            <person name="Ghignone S."/>
            <person name="Hilselberger B."/>
            <person name="Iotti M."/>
            <person name="Marcais B."/>
            <person name="Mello A."/>
            <person name="Miranda M."/>
            <person name="Pacioni G."/>
            <person name="Quesneville H."/>
            <person name="Riccioni C."/>
            <person name="Ruotolo R."/>
            <person name="Splivallo R."/>
            <person name="Stocchi V."/>
            <person name="Tisserant E."/>
            <person name="Viscomi A.R."/>
            <person name="Zambonelli A."/>
            <person name="Zampieri E."/>
            <person name="Henrissat B."/>
            <person name="Lebrun M.H."/>
            <person name="Paolocci F."/>
            <person name="Bonfante P."/>
            <person name="Ottonello S."/>
            <person name="Wincker P."/>
        </authorList>
    </citation>
    <scope>NUCLEOTIDE SEQUENCE [LARGE SCALE GENOMIC DNA]</scope>
    <source>
        <strain evidence="1 2">Mel28</strain>
    </source>
</reference>
<dbReference type="SUPFAM" id="SSF69322">
    <property type="entry name" value="Tricorn protease domain 2"/>
    <property type="match status" value="1"/>
</dbReference>
<dbReference type="KEGG" id="tml:GSTUM_00004118001"/>
<proteinExistence type="predicted"/>
<gene>
    <name evidence="1" type="ORF">GSTUM_00004118001</name>
</gene>
<organism evidence="1 2">
    <name type="scientific">Tuber melanosporum (strain Mel28)</name>
    <name type="common">Perigord black truffle</name>
    <dbReference type="NCBI Taxonomy" id="656061"/>
    <lineage>
        <taxon>Eukaryota</taxon>
        <taxon>Fungi</taxon>
        <taxon>Dikarya</taxon>
        <taxon>Ascomycota</taxon>
        <taxon>Pezizomycotina</taxon>
        <taxon>Pezizomycetes</taxon>
        <taxon>Pezizales</taxon>
        <taxon>Tuberaceae</taxon>
        <taxon>Tuber</taxon>
    </lineage>
</organism>
<dbReference type="EMBL" id="FN429987">
    <property type="protein sequence ID" value="CAZ79427.1"/>
    <property type="molecule type" value="Genomic_DNA"/>
</dbReference>
<dbReference type="HOGENOM" id="CLU_655514_0_0_1"/>
<sequence length="349" mass="38189">MGVVHDVVEQEVKSTYRNICSEEDLPRSVAICPQRRCVAFGCRGGIELHWVDALTGQDLNRWFPLTAPSDFLYFLPPRRGIDSAKKLRLISSAVHPKDASPFTRRFGVGPDFLAFSDTWEPRAGQSDHFQAVPLSDGSHILFIDPERGGLCLGSDAPLGYDSTTFVSHEAAITGEGPISEWTHEAPAEDLANPTGKRRRGDNRSRKIKNAIRPSIYASGAIVKHGVRVVAGYSDHIVLFSVPPDTFYKPFEADTSGDQPSVLNQSTDPDITKAHEPVGITGYYIDTIPRLVDLAVHSGVALAIYAFSASGRVHVYQLKKTDTTANLKDSLKMTATENGKLVIDRSNGED</sequence>
<protein>
    <submittedName>
        <fullName evidence="1">(Perigord truffle) hypothetical protein</fullName>
    </submittedName>
</protein>
<dbReference type="Proteomes" id="UP000006911">
    <property type="component" value="Unassembled WGS sequence"/>
</dbReference>
<dbReference type="RefSeq" id="XP_002842507.1">
    <property type="nucleotide sequence ID" value="XM_002842461.1"/>
</dbReference>
<accession>D5G4I4</accession>
<keyword evidence="2" id="KW-1185">Reference proteome</keyword>
<dbReference type="InParanoid" id="D5G4I4"/>
<dbReference type="AlphaFoldDB" id="D5G4I4"/>
<evidence type="ECO:0000313" key="2">
    <source>
        <dbReference type="Proteomes" id="UP000006911"/>
    </source>
</evidence>
<name>D5G4I4_TUBMM</name>